<sequence length="323" mass="36485">MASSVAAKQTAARAAKTKKPLSDLHQLQRAVRELQRESADQLVLEVESQATFEFLTAQIKALKAAFDTLSDVLLGEIDGLRKDTHRRLSEMDAHVTRQGELHKATHAEVMQLKRTMEVWALKERDWAKDNELLKASHSHHVEWMQQLQRDVMDVKDQAHALRGDVSGRITALCDETNSLRVLWQRQADDVAERLQAADSSAQRQASELRALGQQRVDDLELLEQALSTVQRQQAQGRSHLEDHVQSATAQQALLLKKMEWLEAQSGSHHAALEQLRHKHAALEKEQRRRMESIGKMFTVFAEALKIAPHALELPMAVDSARIA</sequence>
<reference evidence="2" key="1">
    <citation type="submission" date="2021-12" db="EMBL/GenBank/DDBJ databases">
        <title>Prjna785345.</title>
        <authorList>
            <person name="Rujirawat T."/>
            <person name="Krajaejun T."/>
        </authorList>
    </citation>
    <scope>NUCLEOTIDE SEQUENCE</scope>
    <source>
        <strain evidence="2">Pi057C3</strain>
    </source>
</reference>
<evidence type="ECO:0000256" key="1">
    <source>
        <dbReference type="SAM" id="MobiDB-lite"/>
    </source>
</evidence>
<accession>A0AAD5Q5E6</accession>
<keyword evidence="3" id="KW-1185">Reference proteome</keyword>
<feature type="region of interest" description="Disordered" evidence="1">
    <location>
        <begin position="1"/>
        <end position="20"/>
    </location>
</feature>
<gene>
    <name evidence="2" type="ORF">P43SY_005654</name>
</gene>
<proteinExistence type="predicted"/>
<dbReference type="Proteomes" id="UP001209570">
    <property type="component" value="Unassembled WGS sequence"/>
</dbReference>
<dbReference type="EMBL" id="JAKCXM010000391">
    <property type="protein sequence ID" value="KAJ0394695.1"/>
    <property type="molecule type" value="Genomic_DNA"/>
</dbReference>
<protein>
    <submittedName>
        <fullName evidence="2">Uncharacterized protein</fullName>
    </submittedName>
</protein>
<evidence type="ECO:0000313" key="2">
    <source>
        <dbReference type="EMBL" id="KAJ0394695.1"/>
    </source>
</evidence>
<comment type="caution">
    <text evidence="2">The sequence shown here is derived from an EMBL/GenBank/DDBJ whole genome shotgun (WGS) entry which is preliminary data.</text>
</comment>
<dbReference type="AlphaFoldDB" id="A0AAD5Q5E6"/>
<name>A0AAD5Q5E6_PYTIN</name>
<feature type="compositionally biased region" description="Low complexity" evidence="1">
    <location>
        <begin position="1"/>
        <end position="14"/>
    </location>
</feature>
<evidence type="ECO:0000313" key="3">
    <source>
        <dbReference type="Proteomes" id="UP001209570"/>
    </source>
</evidence>
<organism evidence="2 3">
    <name type="scientific">Pythium insidiosum</name>
    <name type="common">Pythiosis disease agent</name>
    <dbReference type="NCBI Taxonomy" id="114742"/>
    <lineage>
        <taxon>Eukaryota</taxon>
        <taxon>Sar</taxon>
        <taxon>Stramenopiles</taxon>
        <taxon>Oomycota</taxon>
        <taxon>Peronosporomycetes</taxon>
        <taxon>Pythiales</taxon>
        <taxon>Pythiaceae</taxon>
        <taxon>Pythium</taxon>
    </lineage>
</organism>